<feature type="transmembrane region" description="Helical" evidence="1">
    <location>
        <begin position="20"/>
        <end position="46"/>
    </location>
</feature>
<dbReference type="PANTHER" id="PTHR38690:SF1">
    <property type="entry name" value="PROTEASE"/>
    <property type="match status" value="1"/>
</dbReference>
<dbReference type="Proteomes" id="UP000078596">
    <property type="component" value="Chromosome"/>
</dbReference>
<dbReference type="EMBL" id="CP016027">
    <property type="protein sequence ID" value="ANJ66558.1"/>
    <property type="molecule type" value="Genomic_DNA"/>
</dbReference>
<sequence>MHEFKQPVAIHISSRPLRRLLRWLLVLISAGLVIVALLFTGLRLVLPQVPQYHQALGKLLSDKWGAPVTFDAMDVTLVGYRPQLVLTDLHLGPDGPKIKRLSISLAMARSLMQGHLVAGKIVIEQPSLRLVLDDQGHWGLQGAPSGTGRGQETSWAQWLDRLPDLGNVSIRDARIDWRRSADSETHQPARTLSTRLDVSARLAAHGWAMSGELSAPDFGPQPVLLRAQGRLGSDPLTEVYISTRHWDLPAIQQAIRDFTHGAVRAQLGGCGEQVVGLDCSEGMPLVGSGVLSGELWLRFTPQGMQSVHAQFDSDRLRVSRMARIAGYGAITELQSQASLNRLSGQLAWLKTPDGWRLDVDRVTFVTDADEQLPTQSVHIIHHGRETDYASDFADLNQLSVWLSTAPLPRSLLKFLGGNTVRGQAHDIRLHFVGDHLESGYLQLNNFGNSHGQRLWPVIGQESGAGGLNLVLYKQPDGWLASVNQQNLVLAVPGLLREPITIDNLKGDLYWHDSAAPLIYSDGLTLSNGDFSSFSVFRYQAGAQQGPTDTPPDLQIDMRVDALKVARVPAYLPRNLLERDLLSWLDTHLGSKDQTGEINGAHFVFNGDPTRFPFRHGGGWFSAVLDFKHLDLDYRPDWPAIRDAQGYLAFVDQQMHTAITGGTIGGLPLNGARVSLFDIGKPVLDMAVQTRAPLADMLGFIQQTPLLPANALQNFNVNGSAALDLGVRFSLYSKGGPPVAEGTVTFDNNRLIVGKRLLTLDSIRGPLKFVNSDFNATRLSARFDDNPVTLQVRTPKNGDDSTIIAQTTLDPLFALRGQSNGFFQALLSRVSGKAPTEVRLTIPHRGSTFSVQASSDLVGVQSTLPEPLMKPVDKPWPINAALSLKDGVLRSLALESKGQPAWDANLTFNQSGGLSGGRVRNDAAFQPTSSVLELSLHTPVFDWDRWRPILLSSTGPSSDQSEIPTFDVHLDADQVLTAGQSFPNTRLDLHYAAGRYELQAKGPALAGQLSLDWPEGGAGRLSVQLSRLHLKGEGDSTAKIVLPPPEAWDLSKMPSMTLRVDDLRYDDNRLGRLFLDMRPSTAGPQPSMDLTSIDWRPSRTVSLIGTGRVTGTGSQQKTHLDFTAVGKNLGSAIRTVTGSSPIEQGDIDSGTFVLDWPGAPTSFALARLNGQGSLNLVHGQLNDVDPGAGRLAGLLSIGALTRRLRLDFSDLVDHGLGFDTLNAKWRLTQGDLHVDPLTLKNASITAVAQGRTQLTDNTLDYTVKVYADVGMLLPIIGTVAGGPLVGGALLAIQQAIKSADKHPDPAFIYRITGTIAHPDIKAVNIKPEP</sequence>
<accession>A0A191ZFB2</accession>
<dbReference type="NCBIfam" id="TIGR02099">
    <property type="entry name" value="YhdP family protein"/>
    <property type="match status" value="1"/>
</dbReference>
<dbReference type="InterPro" id="IPR025263">
    <property type="entry name" value="YhdP_central"/>
</dbReference>
<name>A0A191ZFB2_9GAMM</name>
<gene>
    <name evidence="3" type="ORF">A9404_03440</name>
</gene>
<organism evidence="3 4">
    <name type="scientific">Halothiobacillus diazotrophicus</name>
    <dbReference type="NCBI Taxonomy" id="1860122"/>
    <lineage>
        <taxon>Bacteria</taxon>
        <taxon>Pseudomonadati</taxon>
        <taxon>Pseudomonadota</taxon>
        <taxon>Gammaproteobacteria</taxon>
        <taxon>Chromatiales</taxon>
        <taxon>Halothiobacillaceae</taxon>
        <taxon>Halothiobacillus</taxon>
    </lineage>
</organism>
<feature type="domain" description="YhdP central" evidence="2">
    <location>
        <begin position="17"/>
        <end position="1319"/>
    </location>
</feature>
<proteinExistence type="predicted"/>
<reference evidence="3 4" key="1">
    <citation type="submission" date="2016-06" db="EMBL/GenBank/DDBJ databases">
        <title>Insight into the functional genes involving in sulfur oxidation in Pearl River water.</title>
        <authorList>
            <person name="Luo J."/>
            <person name="Tan X."/>
            <person name="Lin W."/>
        </authorList>
    </citation>
    <scope>NUCLEOTIDE SEQUENCE [LARGE SCALE GENOMIC DNA]</scope>
    <source>
        <strain evidence="3 4">LS2</strain>
    </source>
</reference>
<feature type="transmembrane region" description="Helical" evidence="1">
    <location>
        <begin position="1270"/>
        <end position="1291"/>
    </location>
</feature>
<evidence type="ECO:0000313" key="3">
    <source>
        <dbReference type="EMBL" id="ANJ66558.1"/>
    </source>
</evidence>
<dbReference type="Pfam" id="PF13116">
    <property type="entry name" value="YhdP"/>
    <property type="match status" value="1"/>
</dbReference>
<dbReference type="STRING" id="1860122.A9404_03440"/>
<evidence type="ECO:0000256" key="1">
    <source>
        <dbReference type="SAM" id="Phobius"/>
    </source>
</evidence>
<evidence type="ECO:0000259" key="2">
    <source>
        <dbReference type="Pfam" id="PF13116"/>
    </source>
</evidence>
<keyword evidence="4" id="KW-1185">Reference proteome</keyword>
<keyword evidence="1" id="KW-0472">Membrane</keyword>
<dbReference type="PANTHER" id="PTHR38690">
    <property type="entry name" value="PROTEASE-RELATED"/>
    <property type="match status" value="1"/>
</dbReference>
<dbReference type="RefSeq" id="WP_066098689.1">
    <property type="nucleotide sequence ID" value="NZ_CP016027.1"/>
</dbReference>
<evidence type="ECO:0000313" key="4">
    <source>
        <dbReference type="Proteomes" id="UP000078596"/>
    </source>
</evidence>
<dbReference type="KEGG" id="haz:A9404_03440"/>
<keyword evidence="1" id="KW-0812">Transmembrane</keyword>
<protein>
    <submittedName>
        <fullName evidence="3">TIGR02099 family protein</fullName>
    </submittedName>
</protein>
<keyword evidence="1" id="KW-1133">Transmembrane helix</keyword>
<dbReference type="InterPro" id="IPR011836">
    <property type="entry name" value="YhdP"/>
</dbReference>
<dbReference type="OrthoDB" id="9762238at2"/>